<reference evidence="2" key="1">
    <citation type="submission" date="2018-01" db="EMBL/GenBank/DDBJ databases">
        <authorList>
            <person name="Kerou L M."/>
        </authorList>
    </citation>
    <scope>NUCLEOTIDE SEQUENCE [LARGE SCALE GENOMIC DNA]</scope>
    <source>
        <strain evidence="2">SCU2</strain>
    </source>
</reference>
<name>A0A2K5ASK7_9ARCH</name>
<organism evidence="1 2">
    <name type="scientific">Candidatus Nitrosocaldus cavascurensis</name>
    <dbReference type="NCBI Taxonomy" id="2058097"/>
    <lineage>
        <taxon>Archaea</taxon>
        <taxon>Nitrososphaerota</taxon>
        <taxon>Nitrososphaeria</taxon>
        <taxon>Candidatus Nitrosocaldales</taxon>
        <taxon>Candidatus Nitrosocaldaceae</taxon>
        <taxon>Candidatus Nitrosocaldus</taxon>
    </lineage>
</organism>
<protein>
    <submittedName>
        <fullName evidence="1">Uncharacterized protein</fullName>
    </submittedName>
</protein>
<keyword evidence="2" id="KW-1185">Reference proteome</keyword>
<evidence type="ECO:0000313" key="2">
    <source>
        <dbReference type="Proteomes" id="UP000236248"/>
    </source>
</evidence>
<dbReference type="EMBL" id="LT981265">
    <property type="protein sequence ID" value="SPC34621.1"/>
    <property type="molecule type" value="Genomic_DNA"/>
</dbReference>
<accession>A0A2K5ASK7</accession>
<dbReference type="AlphaFoldDB" id="A0A2K5ASK7"/>
<dbReference type="Proteomes" id="UP000236248">
    <property type="component" value="Chromosome NCAV"/>
</dbReference>
<evidence type="ECO:0000313" key="1">
    <source>
        <dbReference type="EMBL" id="SPC34621.1"/>
    </source>
</evidence>
<sequence length="95" mass="10579">MVRVRTTIRRRITITRPFYIDAELYDALSLLSIQMGKSISKIVEEVVDHASVPVNAENVEALLLEHPMVRQAIEMVRNEPDECAIAIGSRGGTSS</sequence>
<proteinExistence type="predicted"/>
<dbReference type="KEGG" id="ncv:NCAV_1455"/>
<gene>
    <name evidence="1" type="ORF">NCAV_1455</name>
</gene>